<accession>A0A8H6N469</accession>
<feature type="region of interest" description="Disordered" evidence="1">
    <location>
        <begin position="1"/>
        <end position="51"/>
    </location>
</feature>
<feature type="region of interest" description="Disordered" evidence="1">
    <location>
        <begin position="111"/>
        <end position="133"/>
    </location>
</feature>
<reference evidence="2 3" key="1">
    <citation type="journal article" date="2020" name="Phytopathology">
        <title>Genome Sequence Resources of Colletotrichum truncatum, C. plurivorum, C. musicola, and C. sojae: Four Species Pathogenic to Soybean (Glycine max).</title>
        <authorList>
            <person name="Rogerio F."/>
            <person name="Boufleur T.R."/>
            <person name="Ciampi-Guillardi M."/>
            <person name="Sukno S.A."/>
            <person name="Thon M.R."/>
            <person name="Massola Junior N.S."/>
            <person name="Baroncelli R."/>
        </authorList>
    </citation>
    <scope>NUCLEOTIDE SEQUENCE [LARGE SCALE GENOMIC DNA]</scope>
    <source>
        <strain evidence="2 3">LFN0009</strain>
    </source>
</reference>
<sequence length="133" mass="14890">MNLQPAICDAKKRPASRPLDEEDGSRRRRRRETPYAVGICPDPEARETRSQQRESYDMVLIQSLSQLALYGIVSTSLGPTSRPAPHGGQRTEENGIMVRYGMRIAELPRGREAGGGFNAAHRHRRHSRPSELG</sequence>
<evidence type="ECO:0000256" key="1">
    <source>
        <dbReference type="SAM" id="MobiDB-lite"/>
    </source>
</evidence>
<evidence type="ECO:0000313" key="2">
    <source>
        <dbReference type="EMBL" id="KAF6819752.1"/>
    </source>
</evidence>
<name>A0A8H6N469_9PEZI</name>
<dbReference type="AlphaFoldDB" id="A0A8H6N469"/>
<feature type="region of interest" description="Disordered" evidence="1">
    <location>
        <begin position="77"/>
        <end position="97"/>
    </location>
</feature>
<evidence type="ECO:0000313" key="3">
    <source>
        <dbReference type="Proteomes" id="UP000652219"/>
    </source>
</evidence>
<dbReference type="Proteomes" id="UP000652219">
    <property type="component" value="Unassembled WGS sequence"/>
</dbReference>
<gene>
    <name evidence="2" type="ORF">CSOJ01_01159</name>
</gene>
<organism evidence="2 3">
    <name type="scientific">Colletotrichum sojae</name>
    <dbReference type="NCBI Taxonomy" id="2175907"/>
    <lineage>
        <taxon>Eukaryota</taxon>
        <taxon>Fungi</taxon>
        <taxon>Dikarya</taxon>
        <taxon>Ascomycota</taxon>
        <taxon>Pezizomycotina</taxon>
        <taxon>Sordariomycetes</taxon>
        <taxon>Hypocreomycetidae</taxon>
        <taxon>Glomerellales</taxon>
        <taxon>Glomerellaceae</taxon>
        <taxon>Colletotrichum</taxon>
        <taxon>Colletotrichum orchidearum species complex</taxon>
    </lineage>
</organism>
<proteinExistence type="predicted"/>
<comment type="caution">
    <text evidence="2">The sequence shown here is derived from an EMBL/GenBank/DDBJ whole genome shotgun (WGS) entry which is preliminary data.</text>
</comment>
<dbReference type="EMBL" id="WIGN01000008">
    <property type="protein sequence ID" value="KAF6819752.1"/>
    <property type="molecule type" value="Genomic_DNA"/>
</dbReference>
<protein>
    <submittedName>
        <fullName evidence="2">Uncharacterized protein</fullName>
    </submittedName>
</protein>
<keyword evidence="3" id="KW-1185">Reference proteome</keyword>